<name>G0W7B6_NAUDC</name>
<dbReference type="RefSeq" id="XP_003668920.1">
    <property type="nucleotide sequence ID" value="XM_003668872.1"/>
</dbReference>
<dbReference type="OMA" id="DPFHNNA"/>
<dbReference type="GeneID" id="11496452"/>
<dbReference type="GO" id="GO:0005680">
    <property type="term" value="C:anaphase-promoting complex"/>
    <property type="evidence" value="ECO:0007669"/>
    <property type="project" value="EnsemblFungi"/>
</dbReference>
<feature type="compositionally biased region" description="Acidic residues" evidence="8">
    <location>
        <begin position="769"/>
        <end position="778"/>
    </location>
</feature>
<dbReference type="GO" id="GO:0005829">
    <property type="term" value="C:cytosol"/>
    <property type="evidence" value="ECO:0007669"/>
    <property type="project" value="EnsemblFungi"/>
</dbReference>
<keyword evidence="6" id="KW-0131">Cell cycle</keyword>
<keyword evidence="2" id="KW-0677">Repeat</keyword>
<dbReference type="OrthoDB" id="10006270at2759"/>
<dbReference type="PROSITE" id="PS50293">
    <property type="entry name" value="TPR_REGION"/>
    <property type="match status" value="1"/>
</dbReference>
<evidence type="ECO:0000256" key="2">
    <source>
        <dbReference type="ARBA" id="ARBA00022737"/>
    </source>
</evidence>
<dbReference type="GO" id="GO:0061630">
    <property type="term" value="F:ubiquitin protein ligase activity"/>
    <property type="evidence" value="ECO:0007669"/>
    <property type="project" value="EnsemblFungi"/>
</dbReference>
<feature type="compositionally biased region" description="Polar residues" evidence="8">
    <location>
        <begin position="1"/>
        <end position="28"/>
    </location>
</feature>
<dbReference type="Pfam" id="PF12895">
    <property type="entry name" value="ANAPC3"/>
    <property type="match status" value="1"/>
</dbReference>
<reference evidence="9 10" key="1">
    <citation type="journal article" date="2011" name="Proc. Natl. Acad. Sci. U.S.A.">
        <title>Evolutionary erosion of yeast sex chromosomes by mating-type switching accidents.</title>
        <authorList>
            <person name="Gordon J.L."/>
            <person name="Armisen D."/>
            <person name="Proux-Wera E."/>
            <person name="Oheigeartaigh S.S."/>
            <person name="Byrne K.P."/>
            <person name="Wolfe K.H."/>
        </authorList>
    </citation>
    <scope>NUCLEOTIDE SEQUENCE [LARGE SCALE GENOMIC DNA]</scope>
    <source>
        <strain evidence="10">ATCC 10597 / BCRC 20456 / CBS 421 / NBRC 0211 / NRRL Y-12639</strain>
    </source>
</reference>
<feature type="region of interest" description="Disordered" evidence="8">
    <location>
        <begin position="130"/>
        <end position="162"/>
    </location>
</feature>
<feature type="region of interest" description="Disordered" evidence="8">
    <location>
        <begin position="759"/>
        <end position="778"/>
    </location>
</feature>
<evidence type="ECO:0000256" key="1">
    <source>
        <dbReference type="ARBA" id="ARBA00022618"/>
    </source>
</evidence>
<feature type="compositionally biased region" description="Polar residues" evidence="8">
    <location>
        <begin position="35"/>
        <end position="57"/>
    </location>
</feature>
<keyword evidence="10" id="KW-1185">Reference proteome</keyword>
<proteinExistence type="predicted"/>
<dbReference type="EMBL" id="HE580269">
    <property type="protein sequence ID" value="CCD23677.1"/>
    <property type="molecule type" value="Genomic_DNA"/>
</dbReference>
<evidence type="ECO:0000256" key="5">
    <source>
        <dbReference type="ARBA" id="ARBA00022803"/>
    </source>
</evidence>
<dbReference type="Pfam" id="PF13181">
    <property type="entry name" value="TPR_8"/>
    <property type="match status" value="4"/>
</dbReference>
<evidence type="ECO:0000256" key="8">
    <source>
        <dbReference type="SAM" id="MobiDB-lite"/>
    </source>
</evidence>
<evidence type="ECO:0000256" key="4">
    <source>
        <dbReference type="ARBA" id="ARBA00022786"/>
    </source>
</evidence>
<dbReference type="eggNOG" id="KOG1173">
    <property type="taxonomic scope" value="Eukaryota"/>
</dbReference>
<keyword evidence="3" id="KW-0498">Mitosis</keyword>
<sequence length="778" mass="87710">MKNQMSPSQSAQQLHPSQTPSQHNSTLAISPFVVTKSSSRLPTQRPSQGQHAQSVQEGSHHQSPYRALATSPLFQRTNQRATIDDALTTPHQKSTTSQNNNSSLLASMSKIGTFGTTIPSTLRKVSVQREYRDDDINSQPQGDNTGEKGNNANGNNLLSVDASSYNAGHTTTTTTLTTTTRTTATSAEIDYTDLTSIEKLRLWRHDALMQHMYRTAEYIGNKIYTITADPNDAFWLAQVFYNNGSYLRAIELLSKDSYATSNVICRYLMGLCLFKLERFDDALDIVGETNPFATSKEKIDVENPEIPIQADGGIKIESSLCFLRGKIFLSQNNFTKAKQSLKDAILIDVKNFEAYEELICKNLLSPEEQWNLYQSLDFSGLDDNEEMIRNLYKISLSQYLNNAEIESSETLLTQEYGLGNSVDVMRSKLEKLFIQWKFNECLELCERALEDDEFNPTVLPIYLSCLFELGGDNKLFLISHNLAENFPKWAITWFSVATYYMSLNNIPMARKYFSKASILDPTFSSAWLGFAHTFALEGEHDQAISAYSTASRFFPGIHLPNMFLGMEYMASSTLSLAEEYFTLAYDTCRFDPLLLNEMGVLYFKKNELSKSKKYLKKALESLRASNMTSKMAFSIQMNLAHTYRKLGENERAIKCFKAVLEESGHDADIYCSLGFLYLKTNQLEKAVDYLHNSLSLKPTNNSAQELLLHALELNVSMTIDDLHPLMVNAKLQDDTSLQRKRSTGSSFDPINITKKLKITGKSRKPTVDGDGDETMELE</sequence>
<dbReference type="Gene3D" id="1.25.40.10">
    <property type="entry name" value="Tetratricopeptide repeat domain"/>
    <property type="match status" value="1"/>
</dbReference>
<keyword evidence="5 7" id="KW-0802">TPR repeat</keyword>
<protein>
    <submittedName>
        <fullName evidence="9">Uncharacterized protein</fullName>
    </submittedName>
</protein>
<feature type="repeat" description="TPR" evidence="7">
    <location>
        <begin position="667"/>
        <end position="700"/>
    </location>
</feature>
<gene>
    <name evidence="9" type="primary">NDAI0C00160</name>
    <name evidence="9" type="ordered locus">NDAI_0C00160</name>
</gene>
<keyword evidence="4" id="KW-0833">Ubl conjugation pathway</keyword>
<dbReference type="GO" id="GO:0016567">
    <property type="term" value="P:protein ubiquitination"/>
    <property type="evidence" value="ECO:0007669"/>
    <property type="project" value="EnsemblFungi"/>
</dbReference>
<dbReference type="GO" id="GO:0032297">
    <property type="term" value="P:negative regulation of DNA-templated DNA replication initiation"/>
    <property type="evidence" value="ECO:0007669"/>
    <property type="project" value="EnsemblFungi"/>
</dbReference>
<dbReference type="STRING" id="1071378.G0W7B6"/>
<evidence type="ECO:0000256" key="3">
    <source>
        <dbReference type="ARBA" id="ARBA00022776"/>
    </source>
</evidence>
<dbReference type="GO" id="GO:0051301">
    <property type="term" value="P:cell division"/>
    <property type="evidence" value="ECO:0007669"/>
    <property type="project" value="UniProtKB-KW"/>
</dbReference>
<feature type="repeat" description="TPR" evidence="7">
    <location>
        <begin position="633"/>
        <end position="666"/>
    </location>
</feature>
<dbReference type="PROSITE" id="PS50005">
    <property type="entry name" value="TPR"/>
    <property type="match status" value="3"/>
</dbReference>
<keyword evidence="1" id="KW-0132">Cell division</keyword>
<dbReference type="GO" id="GO:0045842">
    <property type="term" value="P:positive regulation of mitotic metaphase/anaphase transition"/>
    <property type="evidence" value="ECO:0007669"/>
    <property type="project" value="TreeGrafter"/>
</dbReference>
<dbReference type="PANTHER" id="PTHR12558">
    <property type="entry name" value="CELL DIVISION CYCLE 16,23,27"/>
    <property type="match status" value="1"/>
</dbReference>
<feature type="repeat" description="TPR" evidence="7">
    <location>
        <begin position="490"/>
        <end position="523"/>
    </location>
</feature>
<feature type="region of interest" description="Disordered" evidence="8">
    <location>
        <begin position="1"/>
        <end position="64"/>
    </location>
</feature>
<dbReference type="Proteomes" id="UP000000689">
    <property type="component" value="Chromosome 3"/>
</dbReference>
<feature type="compositionally biased region" description="Polar residues" evidence="8">
    <location>
        <begin position="137"/>
        <end position="162"/>
    </location>
</feature>
<evidence type="ECO:0000256" key="7">
    <source>
        <dbReference type="PROSITE-ProRule" id="PRU00339"/>
    </source>
</evidence>
<evidence type="ECO:0000313" key="9">
    <source>
        <dbReference type="EMBL" id="CCD23677.1"/>
    </source>
</evidence>
<dbReference type="GO" id="GO:0031145">
    <property type="term" value="P:anaphase-promoting complex-dependent catabolic process"/>
    <property type="evidence" value="ECO:0007669"/>
    <property type="project" value="EnsemblFungi"/>
</dbReference>
<accession>G0W7B6</accession>
<dbReference type="SMART" id="SM00028">
    <property type="entry name" value="TPR"/>
    <property type="match status" value="6"/>
</dbReference>
<evidence type="ECO:0000256" key="6">
    <source>
        <dbReference type="ARBA" id="ARBA00023306"/>
    </source>
</evidence>
<evidence type="ECO:0000313" key="10">
    <source>
        <dbReference type="Proteomes" id="UP000000689"/>
    </source>
</evidence>
<dbReference type="PANTHER" id="PTHR12558:SF9">
    <property type="entry name" value="CELL DIVISION CYCLE PROTEIN 16 HOMOLOG"/>
    <property type="match status" value="1"/>
</dbReference>
<organism evidence="9 10">
    <name type="scientific">Naumovozyma dairenensis (strain ATCC 10597 / BCRC 20456 / CBS 421 / NBRC 0211 / NRRL Y-12639)</name>
    <name type="common">Saccharomyces dairenensis</name>
    <dbReference type="NCBI Taxonomy" id="1071378"/>
    <lineage>
        <taxon>Eukaryota</taxon>
        <taxon>Fungi</taxon>
        <taxon>Dikarya</taxon>
        <taxon>Ascomycota</taxon>
        <taxon>Saccharomycotina</taxon>
        <taxon>Saccharomycetes</taxon>
        <taxon>Saccharomycetales</taxon>
        <taxon>Saccharomycetaceae</taxon>
        <taxon>Naumovozyma</taxon>
    </lineage>
</organism>
<dbReference type="HOGENOM" id="CLU_011751_4_0_1"/>
<dbReference type="AlphaFoldDB" id="G0W7B6"/>
<dbReference type="KEGG" id="ndi:NDAI_0C00160"/>
<dbReference type="SUPFAM" id="SSF48452">
    <property type="entry name" value="TPR-like"/>
    <property type="match status" value="2"/>
</dbReference>
<dbReference type="InterPro" id="IPR011990">
    <property type="entry name" value="TPR-like_helical_dom_sf"/>
</dbReference>
<dbReference type="InterPro" id="IPR019734">
    <property type="entry name" value="TPR_rpt"/>
</dbReference>